<dbReference type="AlphaFoldDB" id="A0A0R1GQZ7"/>
<gene>
    <name evidence="9" type="ORF">FC07_GL001280</name>
</gene>
<dbReference type="InterPro" id="IPR002656">
    <property type="entry name" value="Acyl_transf_3_dom"/>
</dbReference>
<keyword evidence="9" id="KW-0808">Transferase</keyword>
<keyword evidence="9" id="KW-0012">Acyltransferase</keyword>
<protein>
    <submittedName>
        <fullName evidence="9">Acyltransferase</fullName>
    </submittedName>
</protein>
<sequence length="397" mass="46010">MAKSKKPYLYEVDLMRIIFIFGVLLNHTTTAFEGRIANSSGSQLFLEATHLSLHFTRMGFMFMTGLVLVLNHYNRNGRWGQFWRKRYGSVGIPYLGWNAILLAGTLAVTTGFSWQKFTPQYWDAVIHGNQFYMYYILVTFELYLLFPLIVWLFKKFPEGHGQIMIVSITAQMMLLIAIKYGLPNVDRSHWWYLFRAYGMNVLVYQVYFLAGAFTAIHYKAVDAFIHKHARFIGWFTGVLAIGTVGLFFFDQKVLHLSMAATESVHQPYLLVYDLMMITFVFWVDRGYAYWREHGMWGWLDRLIHAGAKVSFGIYLDQTLALALLRVILAHIQLPSWGFVLLLPFGYLFVIGTAFAIAWGCYKIPPFGALIGRPQWHPFKKGVRQHDQIIRKAQSTTR</sequence>
<evidence type="ECO:0000313" key="9">
    <source>
        <dbReference type="EMBL" id="KRK33351.1"/>
    </source>
</evidence>
<feature type="transmembrane region" description="Helical" evidence="7">
    <location>
        <begin position="231"/>
        <end position="249"/>
    </location>
</feature>
<evidence type="ECO:0000256" key="7">
    <source>
        <dbReference type="SAM" id="Phobius"/>
    </source>
</evidence>
<evidence type="ECO:0000256" key="5">
    <source>
        <dbReference type="ARBA" id="ARBA00022989"/>
    </source>
</evidence>
<dbReference type="GO" id="GO:0005886">
    <property type="term" value="C:plasma membrane"/>
    <property type="evidence" value="ECO:0007669"/>
    <property type="project" value="UniProtKB-SubCell"/>
</dbReference>
<feature type="transmembrane region" description="Helical" evidence="7">
    <location>
        <begin position="165"/>
        <end position="182"/>
    </location>
</feature>
<feature type="transmembrane region" description="Helical" evidence="7">
    <location>
        <begin position="311"/>
        <end position="331"/>
    </location>
</feature>
<dbReference type="PANTHER" id="PTHR40074">
    <property type="entry name" value="O-ACETYLTRANSFERASE WECH"/>
    <property type="match status" value="1"/>
</dbReference>
<dbReference type="Pfam" id="PF01757">
    <property type="entry name" value="Acyl_transf_3"/>
    <property type="match status" value="1"/>
</dbReference>
<dbReference type="STRING" id="1423726.FC07_GL001280"/>
<feature type="transmembrane region" description="Helical" evidence="7">
    <location>
        <begin position="337"/>
        <end position="361"/>
    </location>
</feature>
<comment type="caution">
    <text evidence="9">The sequence shown here is derived from an EMBL/GenBank/DDBJ whole genome shotgun (WGS) entry which is preliminary data.</text>
</comment>
<proteinExistence type="inferred from homology"/>
<evidence type="ECO:0000256" key="3">
    <source>
        <dbReference type="ARBA" id="ARBA00022475"/>
    </source>
</evidence>
<comment type="similarity">
    <text evidence="2">Belongs to the acyltransferase 3 family.</text>
</comment>
<dbReference type="EMBL" id="AZDA01000117">
    <property type="protein sequence ID" value="KRK33351.1"/>
    <property type="molecule type" value="Genomic_DNA"/>
</dbReference>
<keyword evidence="5 7" id="KW-1133">Transmembrane helix</keyword>
<organism evidence="9 10">
    <name type="scientific">Loigolactobacillus bifermentans DSM 20003</name>
    <dbReference type="NCBI Taxonomy" id="1423726"/>
    <lineage>
        <taxon>Bacteria</taxon>
        <taxon>Bacillati</taxon>
        <taxon>Bacillota</taxon>
        <taxon>Bacilli</taxon>
        <taxon>Lactobacillales</taxon>
        <taxon>Lactobacillaceae</taxon>
        <taxon>Loigolactobacillus</taxon>
    </lineage>
</organism>
<evidence type="ECO:0000256" key="6">
    <source>
        <dbReference type="ARBA" id="ARBA00023136"/>
    </source>
</evidence>
<reference evidence="9 10" key="1">
    <citation type="journal article" date="2015" name="Genome Announc.">
        <title>Expanding the biotechnology potential of lactobacilli through comparative genomics of 213 strains and associated genera.</title>
        <authorList>
            <person name="Sun Z."/>
            <person name="Harris H.M."/>
            <person name="McCann A."/>
            <person name="Guo C."/>
            <person name="Argimon S."/>
            <person name="Zhang W."/>
            <person name="Yang X."/>
            <person name="Jeffery I.B."/>
            <person name="Cooney J.C."/>
            <person name="Kagawa T.F."/>
            <person name="Liu W."/>
            <person name="Song Y."/>
            <person name="Salvetti E."/>
            <person name="Wrobel A."/>
            <person name="Rasinkangas P."/>
            <person name="Parkhill J."/>
            <person name="Rea M.C."/>
            <person name="O'Sullivan O."/>
            <person name="Ritari J."/>
            <person name="Douillard F.P."/>
            <person name="Paul Ross R."/>
            <person name="Yang R."/>
            <person name="Briner A.E."/>
            <person name="Felis G.E."/>
            <person name="de Vos W.M."/>
            <person name="Barrangou R."/>
            <person name="Klaenhammer T.R."/>
            <person name="Caufield P.W."/>
            <person name="Cui Y."/>
            <person name="Zhang H."/>
            <person name="O'Toole P.W."/>
        </authorList>
    </citation>
    <scope>NUCLEOTIDE SEQUENCE [LARGE SCALE GENOMIC DNA]</scope>
    <source>
        <strain evidence="9 10">DSM 20003</strain>
    </source>
</reference>
<accession>A0A0R1GQZ7</accession>
<evidence type="ECO:0000256" key="2">
    <source>
        <dbReference type="ARBA" id="ARBA00007400"/>
    </source>
</evidence>
<dbReference type="GO" id="GO:0016413">
    <property type="term" value="F:O-acetyltransferase activity"/>
    <property type="evidence" value="ECO:0007669"/>
    <property type="project" value="TreeGrafter"/>
</dbReference>
<feature type="transmembrane region" description="Helical" evidence="7">
    <location>
        <begin position="269"/>
        <end position="290"/>
    </location>
</feature>
<dbReference type="GO" id="GO:0009246">
    <property type="term" value="P:enterobacterial common antigen biosynthetic process"/>
    <property type="evidence" value="ECO:0007669"/>
    <property type="project" value="TreeGrafter"/>
</dbReference>
<feature type="domain" description="Acyltransferase 3" evidence="8">
    <location>
        <begin position="10"/>
        <end position="358"/>
    </location>
</feature>
<dbReference type="Proteomes" id="UP000051461">
    <property type="component" value="Unassembled WGS sequence"/>
</dbReference>
<keyword evidence="3" id="KW-1003">Cell membrane</keyword>
<evidence type="ECO:0000259" key="8">
    <source>
        <dbReference type="Pfam" id="PF01757"/>
    </source>
</evidence>
<keyword evidence="10" id="KW-1185">Reference proteome</keyword>
<keyword evidence="4 7" id="KW-0812">Transmembrane</keyword>
<feature type="transmembrane region" description="Helical" evidence="7">
    <location>
        <begin position="55"/>
        <end position="73"/>
    </location>
</feature>
<feature type="transmembrane region" description="Helical" evidence="7">
    <location>
        <begin position="202"/>
        <end position="219"/>
    </location>
</feature>
<evidence type="ECO:0000256" key="1">
    <source>
        <dbReference type="ARBA" id="ARBA00004651"/>
    </source>
</evidence>
<evidence type="ECO:0000256" key="4">
    <source>
        <dbReference type="ARBA" id="ARBA00022692"/>
    </source>
</evidence>
<name>A0A0R1GQZ7_9LACO</name>
<comment type="subcellular location">
    <subcellularLocation>
        <location evidence="1">Cell membrane</location>
        <topology evidence="1">Multi-pass membrane protein</topology>
    </subcellularLocation>
</comment>
<dbReference type="PANTHER" id="PTHR40074:SF2">
    <property type="entry name" value="O-ACETYLTRANSFERASE WECH"/>
    <property type="match status" value="1"/>
</dbReference>
<feature type="transmembrane region" description="Helical" evidence="7">
    <location>
        <begin position="132"/>
        <end position="153"/>
    </location>
</feature>
<dbReference type="PATRIC" id="fig|1423726.3.peg.1327"/>
<feature type="transmembrane region" description="Helical" evidence="7">
    <location>
        <begin position="94"/>
        <end position="112"/>
    </location>
</feature>
<evidence type="ECO:0000313" key="10">
    <source>
        <dbReference type="Proteomes" id="UP000051461"/>
    </source>
</evidence>
<keyword evidence="6 7" id="KW-0472">Membrane</keyword>